<reference evidence="1 2" key="1">
    <citation type="submission" date="2014-04" db="EMBL/GenBank/DDBJ databases">
        <title>Whole genome of Muricauda olearia.</title>
        <authorList>
            <person name="Zhang X.-H."/>
            <person name="Tang K."/>
        </authorList>
    </citation>
    <scope>NUCLEOTIDE SEQUENCE [LARGE SCALE GENOMIC DNA]</scope>
    <source>
        <strain evidence="1 2">Th120</strain>
    </source>
</reference>
<organism evidence="1 2">
    <name type="scientific">Flagellimonas olearia</name>
    <dbReference type="NCBI Taxonomy" id="552546"/>
    <lineage>
        <taxon>Bacteria</taxon>
        <taxon>Pseudomonadati</taxon>
        <taxon>Bacteroidota</taxon>
        <taxon>Flavobacteriia</taxon>
        <taxon>Flavobacteriales</taxon>
        <taxon>Flavobacteriaceae</taxon>
        <taxon>Flagellimonas</taxon>
    </lineage>
</organism>
<sequence>MKKVSIVLSVFLITLHFGCRKDDGPEALAAVITISNFETSVEENPVENQVLGTISASTNTGTLTFSLTGETPSGALSINASSGQLTVADPSVFVFATNPTITATVQAKVEDVAKTANITINVTEETLDVVTAIIDKTGYTAPEDLTFLYSTDGGDSYSTDKPTDLTEGDEILVNISNGIMDISKDDFSFTWINSSPVPQTSDIALAKFVVGSTDLDIKVAVVDKWELVTSNLGGEFSVINLDDFTLSSGFTVISNDQNKTIGNVGGVVYNPNNHKIYISTGKNGEIFPSIYEVDTPGMVANSIYENDGTWSKIPSLILAQDNTLVASIDFGDFENHALVYSSLTGDISEPAFLSGDLLPNSGMGITWSEDGILVGDGYQSSILIHKSSITGVISESIALDLQGFENVNPASYTIRDLEWVGAKLYAICLETISGDTYLAEVDLDNKKFINKMLVSPGGQGRYENLALIPAYLF</sequence>
<dbReference type="InterPro" id="IPR011044">
    <property type="entry name" value="Quino_amine_DH_bsu"/>
</dbReference>
<evidence type="ECO:0008006" key="3">
    <source>
        <dbReference type="Google" id="ProtNLM"/>
    </source>
</evidence>
<dbReference type="AlphaFoldDB" id="A0A444VL50"/>
<dbReference type="RefSeq" id="WP_129654066.1">
    <property type="nucleotide sequence ID" value="NZ_ML142909.1"/>
</dbReference>
<comment type="caution">
    <text evidence="1">The sequence shown here is derived from an EMBL/GenBank/DDBJ whole genome shotgun (WGS) entry which is preliminary data.</text>
</comment>
<dbReference type="GO" id="GO:0016020">
    <property type="term" value="C:membrane"/>
    <property type="evidence" value="ECO:0007669"/>
    <property type="project" value="InterPro"/>
</dbReference>
<accession>A0A444VL50</accession>
<dbReference type="SUPFAM" id="SSF50969">
    <property type="entry name" value="YVTN repeat-like/Quinoprotein amine dehydrogenase"/>
    <property type="match status" value="1"/>
</dbReference>
<evidence type="ECO:0000313" key="2">
    <source>
        <dbReference type="Proteomes" id="UP000290261"/>
    </source>
</evidence>
<evidence type="ECO:0000313" key="1">
    <source>
        <dbReference type="EMBL" id="RYC51491.1"/>
    </source>
</evidence>
<dbReference type="GO" id="GO:0005509">
    <property type="term" value="F:calcium ion binding"/>
    <property type="evidence" value="ECO:0007669"/>
    <property type="project" value="InterPro"/>
</dbReference>
<proteinExistence type="predicted"/>
<dbReference type="SUPFAM" id="SSF49313">
    <property type="entry name" value="Cadherin-like"/>
    <property type="match status" value="1"/>
</dbReference>
<gene>
    <name evidence="1" type="ORF">DN53_11675</name>
</gene>
<dbReference type="InterPro" id="IPR015919">
    <property type="entry name" value="Cadherin-like_sf"/>
</dbReference>
<dbReference type="CDD" id="cd11304">
    <property type="entry name" value="Cadherin_repeat"/>
    <property type="match status" value="1"/>
</dbReference>
<dbReference type="Gene3D" id="2.60.40.60">
    <property type="entry name" value="Cadherins"/>
    <property type="match status" value="1"/>
</dbReference>
<dbReference type="Proteomes" id="UP000290261">
    <property type="component" value="Unassembled WGS sequence"/>
</dbReference>
<dbReference type="EMBL" id="JJMP01000004">
    <property type="protein sequence ID" value="RYC51491.1"/>
    <property type="molecule type" value="Genomic_DNA"/>
</dbReference>
<name>A0A444VL50_9FLAO</name>
<protein>
    <recommendedName>
        <fullName evidence="3">Cadherin repeat domain-containing protein</fullName>
    </recommendedName>
</protein>
<keyword evidence="2" id="KW-1185">Reference proteome</keyword>